<dbReference type="PROSITE" id="PS50157">
    <property type="entry name" value="ZINC_FINGER_C2H2_2"/>
    <property type="match status" value="3"/>
</dbReference>
<evidence type="ECO:0000256" key="2">
    <source>
        <dbReference type="ARBA" id="ARBA00022737"/>
    </source>
</evidence>
<feature type="region of interest" description="Disordered" evidence="8">
    <location>
        <begin position="65"/>
        <end position="85"/>
    </location>
</feature>
<keyword evidence="11" id="KW-1185">Reference proteome</keyword>
<evidence type="ECO:0000256" key="8">
    <source>
        <dbReference type="SAM" id="MobiDB-lite"/>
    </source>
</evidence>
<dbReference type="AlphaFoldDB" id="A0A9Q1ENN1"/>
<accession>A0A9Q1ENN1</accession>
<dbReference type="SMART" id="SM00355">
    <property type="entry name" value="ZnF_C2H2"/>
    <property type="match status" value="3"/>
</dbReference>
<dbReference type="GO" id="GO:0008270">
    <property type="term" value="F:zinc ion binding"/>
    <property type="evidence" value="ECO:0007669"/>
    <property type="project" value="UniProtKB-KW"/>
</dbReference>
<proteinExistence type="predicted"/>
<evidence type="ECO:0000313" key="11">
    <source>
        <dbReference type="Proteomes" id="UP001152622"/>
    </source>
</evidence>
<dbReference type="InterPro" id="IPR013087">
    <property type="entry name" value="Znf_C2H2_type"/>
</dbReference>
<dbReference type="GO" id="GO:0000981">
    <property type="term" value="F:DNA-binding transcription factor activity, RNA polymerase II-specific"/>
    <property type="evidence" value="ECO:0007669"/>
    <property type="project" value="TreeGrafter"/>
</dbReference>
<evidence type="ECO:0000313" key="10">
    <source>
        <dbReference type="EMBL" id="KAJ8342082.1"/>
    </source>
</evidence>
<dbReference type="Pfam" id="PF00096">
    <property type="entry name" value="zf-C2H2"/>
    <property type="match status" value="3"/>
</dbReference>
<keyword evidence="3 7" id="KW-0863">Zinc-finger</keyword>
<dbReference type="Proteomes" id="UP001152622">
    <property type="component" value="Chromosome 14"/>
</dbReference>
<dbReference type="FunFam" id="3.30.160.60:FF:000624">
    <property type="entry name" value="zinc finger protein 697"/>
    <property type="match status" value="1"/>
</dbReference>
<keyword evidence="1" id="KW-0479">Metal-binding</keyword>
<feature type="domain" description="C2H2-type" evidence="9">
    <location>
        <begin position="311"/>
        <end position="338"/>
    </location>
</feature>
<evidence type="ECO:0000259" key="9">
    <source>
        <dbReference type="PROSITE" id="PS50157"/>
    </source>
</evidence>
<dbReference type="PANTHER" id="PTHR23235:SF120">
    <property type="entry name" value="KRUPPEL-LIKE FACTOR 15"/>
    <property type="match status" value="1"/>
</dbReference>
<dbReference type="GO" id="GO:0000978">
    <property type="term" value="F:RNA polymerase II cis-regulatory region sequence-specific DNA binding"/>
    <property type="evidence" value="ECO:0007669"/>
    <property type="project" value="TreeGrafter"/>
</dbReference>
<name>A0A9Q1ENN1_SYNKA</name>
<feature type="domain" description="C2H2-type" evidence="9">
    <location>
        <begin position="367"/>
        <end position="390"/>
    </location>
</feature>
<keyword evidence="5" id="KW-0238">DNA-binding</keyword>
<evidence type="ECO:0000256" key="6">
    <source>
        <dbReference type="ARBA" id="ARBA00023242"/>
    </source>
</evidence>
<dbReference type="PANTHER" id="PTHR23235">
    <property type="entry name" value="KRUEPPEL-LIKE TRANSCRIPTION FACTOR"/>
    <property type="match status" value="1"/>
</dbReference>
<dbReference type="FunFam" id="3.30.160.60:FF:000100">
    <property type="entry name" value="Zinc finger 45-like"/>
    <property type="match status" value="1"/>
</dbReference>
<dbReference type="OrthoDB" id="654211at2759"/>
<dbReference type="InterPro" id="IPR036236">
    <property type="entry name" value="Znf_C2H2_sf"/>
</dbReference>
<gene>
    <name evidence="10" type="ORF">SKAU_G00320100</name>
</gene>
<evidence type="ECO:0000256" key="4">
    <source>
        <dbReference type="ARBA" id="ARBA00022833"/>
    </source>
</evidence>
<keyword evidence="4" id="KW-0862">Zinc</keyword>
<dbReference type="EMBL" id="JAINUF010000014">
    <property type="protein sequence ID" value="KAJ8342082.1"/>
    <property type="molecule type" value="Genomic_DNA"/>
</dbReference>
<feature type="domain" description="C2H2-type" evidence="9">
    <location>
        <begin position="339"/>
        <end position="366"/>
    </location>
</feature>
<sequence length="390" mass="42644">MSSSAVFKTQLASAIDTMAKTAMTEIIKLVDDYSAILRWEMYRSQSENEGLRKKLEVMENERLMTSGDGAGSAGTLISDTSRGPGVIKAEEFDGGNEHCDVREDGERTALHVHTALLEDEPAVLPGNEPEQLAIKQETPEEESGSSDAGGQPEASEGRKWEEQGVQCPTLPVARKQAPEQHCEEEWAGYCTPAEGAEELPRPHRSGRCGDQLSGFRSVSGDLEEQNAGIFGVSEHSVGSPADPCSGFIMYDGAGARDSDTEADDLEFYYTTQQQGALQQYGPAGDPAALNKGTARSNPDTSGKAPAEEKRLVCMYCGKSFPYLSYLKRHLLNHTGERPHSCTQCGRCFVRRSHLVRHQQVHTGVKPFDCALCGRRFARLSHLDRHLSTHV</sequence>
<dbReference type="FunFam" id="3.30.160.60:FF:000384">
    <property type="entry name" value="Zinc finger protein 550"/>
    <property type="match status" value="1"/>
</dbReference>
<dbReference type="SUPFAM" id="SSF57667">
    <property type="entry name" value="beta-beta-alpha zinc fingers"/>
    <property type="match status" value="2"/>
</dbReference>
<evidence type="ECO:0000256" key="1">
    <source>
        <dbReference type="ARBA" id="ARBA00022723"/>
    </source>
</evidence>
<feature type="region of interest" description="Disordered" evidence="8">
    <location>
        <begin position="135"/>
        <end position="165"/>
    </location>
</feature>
<keyword evidence="2" id="KW-0677">Repeat</keyword>
<dbReference type="PROSITE" id="PS00028">
    <property type="entry name" value="ZINC_FINGER_C2H2_1"/>
    <property type="match status" value="3"/>
</dbReference>
<reference evidence="10" key="1">
    <citation type="journal article" date="2023" name="Science">
        <title>Genome structures resolve the early diversification of teleost fishes.</title>
        <authorList>
            <person name="Parey E."/>
            <person name="Louis A."/>
            <person name="Montfort J."/>
            <person name="Bouchez O."/>
            <person name="Roques C."/>
            <person name="Iampietro C."/>
            <person name="Lluch J."/>
            <person name="Castinel A."/>
            <person name="Donnadieu C."/>
            <person name="Desvignes T."/>
            <person name="Floi Bucao C."/>
            <person name="Jouanno E."/>
            <person name="Wen M."/>
            <person name="Mejri S."/>
            <person name="Dirks R."/>
            <person name="Jansen H."/>
            <person name="Henkel C."/>
            <person name="Chen W.J."/>
            <person name="Zahm M."/>
            <person name="Cabau C."/>
            <person name="Klopp C."/>
            <person name="Thompson A.W."/>
            <person name="Robinson-Rechavi M."/>
            <person name="Braasch I."/>
            <person name="Lecointre G."/>
            <person name="Bobe J."/>
            <person name="Postlethwait J.H."/>
            <person name="Berthelot C."/>
            <person name="Roest Crollius H."/>
            <person name="Guiguen Y."/>
        </authorList>
    </citation>
    <scope>NUCLEOTIDE SEQUENCE</scope>
    <source>
        <strain evidence="10">WJC10195</strain>
    </source>
</reference>
<keyword evidence="6" id="KW-0539">Nucleus</keyword>
<comment type="caution">
    <text evidence="10">The sequence shown here is derived from an EMBL/GenBank/DDBJ whole genome shotgun (WGS) entry which is preliminary data.</text>
</comment>
<evidence type="ECO:0000256" key="7">
    <source>
        <dbReference type="PROSITE-ProRule" id="PRU00042"/>
    </source>
</evidence>
<evidence type="ECO:0000256" key="3">
    <source>
        <dbReference type="ARBA" id="ARBA00022771"/>
    </source>
</evidence>
<evidence type="ECO:0000256" key="5">
    <source>
        <dbReference type="ARBA" id="ARBA00023125"/>
    </source>
</evidence>
<feature type="region of interest" description="Disordered" evidence="8">
    <location>
        <begin position="278"/>
        <end position="305"/>
    </location>
</feature>
<dbReference type="Gene3D" id="3.30.160.60">
    <property type="entry name" value="Classic Zinc Finger"/>
    <property type="match status" value="3"/>
</dbReference>
<organism evidence="10 11">
    <name type="scientific">Synaphobranchus kaupii</name>
    <name type="common">Kaup's arrowtooth eel</name>
    <dbReference type="NCBI Taxonomy" id="118154"/>
    <lineage>
        <taxon>Eukaryota</taxon>
        <taxon>Metazoa</taxon>
        <taxon>Chordata</taxon>
        <taxon>Craniata</taxon>
        <taxon>Vertebrata</taxon>
        <taxon>Euteleostomi</taxon>
        <taxon>Actinopterygii</taxon>
        <taxon>Neopterygii</taxon>
        <taxon>Teleostei</taxon>
        <taxon>Anguilliformes</taxon>
        <taxon>Synaphobranchidae</taxon>
        <taxon>Synaphobranchus</taxon>
    </lineage>
</organism>
<protein>
    <recommendedName>
        <fullName evidence="9">C2H2-type domain-containing protein</fullName>
    </recommendedName>
</protein>